<evidence type="ECO:0000259" key="2">
    <source>
        <dbReference type="Pfam" id="PF07859"/>
    </source>
</evidence>
<dbReference type="OrthoDB" id="9815425at2"/>
<evidence type="ECO:0000256" key="1">
    <source>
        <dbReference type="ARBA" id="ARBA00022801"/>
    </source>
</evidence>
<dbReference type="SUPFAM" id="SSF53474">
    <property type="entry name" value="alpha/beta-Hydrolases"/>
    <property type="match status" value="1"/>
</dbReference>
<keyword evidence="1" id="KW-0378">Hydrolase</keyword>
<feature type="domain" description="Alpha/beta hydrolase fold-3" evidence="2">
    <location>
        <begin position="110"/>
        <end position="312"/>
    </location>
</feature>
<dbReference type="InterPro" id="IPR050300">
    <property type="entry name" value="GDXG_lipolytic_enzyme"/>
</dbReference>
<dbReference type="PANTHER" id="PTHR48081">
    <property type="entry name" value="AB HYDROLASE SUPERFAMILY PROTEIN C4A8.06C"/>
    <property type="match status" value="1"/>
</dbReference>
<dbReference type="EMBL" id="AZFQ01000034">
    <property type="protein sequence ID" value="KRL98986.1"/>
    <property type="molecule type" value="Genomic_DNA"/>
</dbReference>
<keyword evidence="4" id="KW-1185">Reference proteome</keyword>
<dbReference type="STRING" id="1423801.FD50_GL000252"/>
<dbReference type="GO" id="GO:0016787">
    <property type="term" value="F:hydrolase activity"/>
    <property type="evidence" value="ECO:0007669"/>
    <property type="project" value="UniProtKB-KW"/>
</dbReference>
<organism evidence="3 4">
    <name type="scientific">Liquorilactobacillus satsumensis DSM 16230 = JCM 12392</name>
    <dbReference type="NCBI Taxonomy" id="1423801"/>
    <lineage>
        <taxon>Bacteria</taxon>
        <taxon>Bacillati</taxon>
        <taxon>Bacillota</taxon>
        <taxon>Bacilli</taxon>
        <taxon>Lactobacillales</taxon>
        <taxon>Lactobacillaceae</taxon>
        <taxon>Liquorilactobacillus</taxon>
    </lineage>
</organism>
<accession>A0A0R1V565</accession>
<dbReference type="PATRIC" id="fig|1423801.4.peg.259"/>
<dbReference type="PANTHER" id="PTHR48081:SF8">
    <property type="entry name" value="ALPHA_BETA HYDROLASE FOLD-3 DOMAIN-CONTAINING PROTEIN-RELATED"/>
    <property type="match status" value="1"/>
</dbReference>
<reference evidence="3 4" key="1">
    <citation type="journal article" date="2015" name="Genome Announc.">
        <title>Expanding the biotechnology potential of lactobacilli through comparative genomics of 213 strains and associated genera.</title>
        <authorList>
            <person name="Sun Z."/>
            <person name="Harris H.M."/>
            <person name="McCann A."/>
            <person name="Guo C."/>
            <person name="Argimon S."/>
            <person name="Zhang W."/>
            <person name="Yang X."/>
            <person name="Jeffery I.B."/>
            <person name="Cooney J.C."/>
            <person name="Kagawa T.F."/>
            <person name="Liu W."/>
            <person name="Song Y."/>
            <person name="Salvetti E."/>
            <person name="Wrobel A."/>
            <person name="Rasinkangas P."/>
            <person name="Parkhill J."/>
            <person name="Rea M.C."/>
            <person name="O'Sullivan O."/>
            <person name="Ritari J."/>
            <person name="Douillard F.P."/>
            <person name="Paul Ross R."/>
            <person name="Yang R."/>
            <person name="Briner A.E."/>
            <person name="Felis G.E."/>
            <person name="de Vos W.M."/>
            <person name="Barrangou R."/>
            <person name="Klaenhammer T.R."/>
            <person name="Caufield P.W."/>
            <person name="Cui Y."/>
            <person name="Zhang H."/>
            <person name="O'Toole P.W."/>
        </authorList>
    </citation>
    <scope>NUCLEOTIDE SEQUENCE [LARGE SCALE GENOMIC DNA]</scope>
    <source>
        <strain evidence="3 4">DSM 16230</strain>
    </source>
</reference>
<name>A0A0R1V565_9LACO</name>
<dbReference type="InterPro" id="IPR029058">
    <property type="entry name" value="AB_hydrolase_fold"/>
</dbReference>
<sequence length="334" mass="37972">MLYLKEGRILQRKKTGVLVTALAAGGLYSKYQALKKGQSQRSWLLEKVFWATKPFPEINNEREYHKEDLRSRQKYELPHKIKTLFGFHPLAGMDDVLELSRFSNAGGRVIFYVHGGAYWGQPAFFHFEMLYKLAKELNARVVMPIYPKAPAHNALEVHQMILGVYRILLEQDQLAPEQIIFMGDSAGGGFLLSFMQELYKQGLSLPQAAFLISPWLDINTDFPEIKALQPNDPLLCAHDLKLRGRKYAGNLATTDPLVSPLYGNLENLPPIYVFTGTHDILHADALRLQGLATAQNLRIKTFTYPQMLHVFPLFPIPEAGDALRQISRIIRHCD</sequence>
<protein>
    <submittedName>
        <fullName evidence="3">Esterase</fullName>
    </submittedName>
</protein>
<dbReference type="Proteomes" id="UP000051166">
    <property type="component" value="Unassembled WGS sequence"/>
</dbReference>
<dbReference type="AlphaFoldDB" id="A0A0R1V565"/>
<evidence type="ECO:0000313" key="4">
    <source>
        <dbReference type="Proteomes" id="UP000051166"/>
    </source>
</evidence>
<dbReference type="Pfam" id="PF07859">
    <property type="entry name" value="Abhydrolase_3"/>
    <property type="match status" value="1"/>
</dbReference>
<dbReference type="Gene3D" id="3.40.50.1820">
    <property type="entry name" value="alpha/beta hydrolase"/>
    <property type="match status" value="1"/>
</dbReference>
<proteinExistence type="predicted"/>
<dbReference type="InterPro" id="IPR013094">
    <property type="entry name" value="AB_hydrolase_3"/>
</dbReference>
<evidence type="ECO:0000313" key="3">
    <source>
        <dbReference type="EMBL" id="KRL98986.1"/>
    </source>
</evidence>
<comment type="caution">
    <text evidence="3">The sequence shown here is derived from an EMBL/GenBank/DDBJ whole genome shotgun (WGS) entry which is preliminary data.</text>
</comment>
<gene>
    <name evidence="3" type="ORF">FD50_GL000252</name>
</gene>